<keyword evidence="4" id="KW-0732">Signal</keyword>
<dbReference type="Gene3D" id="2.60.120.330">
    <property type="entry name" value="B-lactam Antibiotic, Isopenicillin N Synthase, Chain"/>
    <property type="match status" value="1"/>
</dbReference>
<dbReference type="GO" id="GO:0016020">
    <property type="term" value="C:membrane"/>
    <property type="evidence" value="ECO:0007669"/>
    <property type="project" value="TreeGrafter"/>
</dbReference>
<evidence type="ECO:0000256" key="2">
    <source>
        <dbReference type="ARBA" id="ARBA00022964"/>
    </source>
</evidence>
<evidence type="ECO:0000256" key="3">
    <source>
        <dbReference type="ARBA" id="ARBA00023002"/>
    </source>
</evidence>
<accession>W7TMK2</accession>
<dbReference type="OrthoDB" id="438431at2759"/>
<dbReference type="PANTHER" id="PTHR46332:SF5">
    <property type="entry name" value="ASPARTATE BETA-HYDROXYLASE DOMAIN CONTAINING 2"/>
    <property type="match status" value="1"/>
</dbReference>
<organism evidence="6 7">
    <name type="scientific">Nannochloropsis gaditana</name>
    <dbReference type="NCBI Taxonomy" id="72520"/>
    <lineage>
        <taxon>Eukaryota</taxon>
        <taxon>Sar</taxon>
        <taxon>Stramenopiles</taxon>
        <taxon>Ochrophyta</taxon>
        <taxon>Eustigmatophyceae</taxon>
        <taxon>Eustigmatales</taxon>
        <taxon>Monodopsidaceae</taxon>
        <taxon>Nannochloropsis</taxon>
    </lineage>
</organism>
<evidence type="ECO:0000259" key="5">
    <source>
        <dbReference type="Pfam" id="PF05118"/>
    </source>
</evidence>
<protein>
    <submittedName>
        <fullName evidence="6">Beta-aspartyl asparaginyl family</fullName>
    </submittedName>
</protein>
<keyword evidence="3" id="KW-0560">Oxidoreductase</keyword>
<evidence type="ECO:0000256" key="1">
    <source>
        <dbReference type="ARBA" id="ARBA00007730"/>
    </source>
</evidence>
<dbReference type="InterPro" id="IPR051821">
    <property type="entry name" value="Asp/Asn_beta-hydroxylase"/>
</dbReference>
<proteinExistence type="inferred from homology"/>
<feature type="signal peptide" evidence="4">
    <location>
        <begin position="1"/>
        <end position="15"/>
    </location>
</feature>
<gene>
    <name evidence="6" type="ORF">Naga_100272g1</name>
</gene>
<dbReference type="PANTHER" id="PTHR46332">
    <property type="entry name" value="ASPARTATE BETA-HYDROXYLASE DOMAIN-CONTAINING PROTEIN 2"/>
    <property type="match status" value="1"/>
</dbReference>
<evidence type="ECO:0000313" key="6">
    <source>
        <dbReference type="EMBL" id="EWM24738.1"/>
    </source>
</evidence>
<dbReference type="InterPro" id="IPR007803">
    <property type="entry name" value="Asp/Arg/Pro-Hydrxlase"/>
</dbReference>
<dbReference type="SUPFAM" id="SSF51197">
    <property type="entry name" value="Clavaminate synthase-like"/>
    <property type="match status" value="1"/>
</dbReference>
<comment type="similarity">
    <text evidence="1">Belongs to the aspartyl/asparaginyl beta-hydroxylase family.</text>
</comment>
<keyword evidence="7" id="KW-1185">Reference proteome</keyword>
<dbReference type="EMBL" id="AZIL01001159">
    <property type="protein sequence ID" value="EWM24738.1"/>
    <property type="molecule type" value="Genomic_DNA"/>
</dbReference>
<dbReference type="Proteomes" id="UP000019335">
    <property type="component" value="Chromosome 13"/>
</dbReference>
<dbReference type="GO" id="GO:0051213">
    <property type="term" value="F:dioxygenase activity"/>
    <property type="evidence" value="ECO:0007669"/>
    <property type="project" value="UniProtKB-KW"/>
</dbReference>
<name>W7TMK2_9STRA</name>
<evidence type="ECO:0000256" key="4">
    <source>
        <dbReference type="SAM" id="SignalP"/>
    </source>
</evidence>
<dbReference type="AlphaFoldDB" id="W7TMK2"/>
<feature type="domain" description="Aspartyl/asparaginy/proline hydroxylase" evidence="5">
    <location>
        <begin position="112"/>
        <end position="270"/>
    </location>
</feature>
<keyword evidence="2" id="KW-0223">Dioxygenase</keyword>
<dbReference type="Pfam" id="PF05118">
    <property type="entry name" value="Asp_Arg_Hydrox"/>
    <property type="match status" value="1"/>
</dbReference>
<comment type="caution">
    <text evidence="6">The sequence shown here is derived from an EMBL/GenBank/DDBJ whole genome shotgun (WGS) entry which is preliminary data.</text>
</comment>
<evidence type="ECO:0000313" key="7">
    <source>
        <dbReference type="Proteomes" id="UP000019335"/>
    </source>
</evidence>
<sequence>MKLFSILMLAATASAFLPPLPPSTPTFRPSTSLGMSSLLMDENAVADRIKDGLLIRYMPEDIHRVLASWNRMVENQPFEDKEAQRFATSYIEGLEAKPWHDVSKFPWLQKLEENAGVVQQELKEALAMGEMLEKTGNNVWVGALTSEGAAYGPDWKTLVLQDRAWDETNARIFPKTVQLLREIGAPTVEVFFAKQKGKTGIQPHSDGCNFVLTAHLGVDVPEGECWIKVGGQKEEWRNGKALAFDTHYFHETGNASDKDRYVLLMRFWHPGVTPKEREALQYVFDALDGPQAQTDMDFEYLNGLAEAQLASRRVEEVEEDG</sequence>
<reference evidence="6 7" key="1">
    <citation type="journal article" date="2014" name="Mol. Plant">
        <title>Chromosome Scale Genome Assembly and Transcriptome Profiling of Nannochloropsis gaditana in Nitrogen Depletion.</title>
        <authorList>
            <person name="Corteggiani Carpinelli E."/>
            <person name="Telatin A."/>
            <person name="Vitulo N."/>
            <person name="Forcato C."/>
            <person name="D'Angelo M."/>
            <person name="Schiavon R."/>
            <person name="Vezzi A."/>
            <person name="Giacometti G.M."/>
            <person name="Morosinotto T."/>
            <person name="Valle G."/>
        </authorList>
    </citation>
    <scope>NUCLEOTIDE SEQUENCE [LARGE SCALE GENOMIC DNA]</scope>
    <source>
        <strain evidence="6 7">B-31</strain>
    </source>
</reference>
<dbReference type="InterPro" id="IPR027443">
    <property type="entry name" value="IPNS-like_sf"/>
</dbReference>
<feature type="chain" id="PRO_5012339144" evidence="4">
    <location>
        <begin position="16"/>
        <end position="321"/>
    </location>
</feature>